<dbReference type="EMBL" id="PYAT01000022">
    <property type="protein sequence ID" value="PSL25055.1"/>
    <property type="molecule type" value="Genomic_DNA"/>
</dbReference>
<comment type="caution">
    <text evidence="2">The sequence shown here is derived from an EMBL/GenBank/DDBJ whole genome shotgun (WGS) entry which is preliminary data.</text>
</comment>
<keyword evidence="1" id="KW-0472">Membrane</keyword>
<feature type="transmembrane region" description="Helical" evidence="1">
    <location>
        <begin position="7"/>
        <end position="40"/>
    </location>
</feature>
<protein>
    <submittedName>
        <fullName evidence="2">Lia operon protein LiaI</fullName>
    </submittedName>
</protein>
<accession>A0A2P8FTT8</accession>
<reference evidence="2 3" key="1">
    <citation type="submission" date="2018-03" db="EMBL/GenBank/DDBJ databases">
        <title>Genomic Encyclopedia of Type Strains, Phase III (KMG-III): the genomes of soil and plant-associated and newly described type strains.</title>
        <authorList>
            <person name="Whitman W."/>
        </authorList>
    </citation>
    <scope>NUCLEOTIDE SEQUENCE [LARGE SCALE GENOMIC DNA]</scope>
    <source>
        <strain evidence="2 3">CGMCC 1.12259</strain>
    </source>
</reference>
<sequence>MNKFWLITFGIIAGIVALSHIGPMIGLAVSGLIIYIGVHFYLGSTSTFKKVWWAFVGIVGAISAISNAPALIGVAAVAALWMIYRKWNNKPTTSFAETNDPFTNFEKQWSKLSKQEEFK</sequence>
<feature type="transmembrane region" description="Helical" evidence="1">
    <location>
        <begin position="52"/>
        <end position="84"/>
    </location>
</feature>
<evidence type="ECO:0000256" key="1">
    <source>
        <dbReference type="SAM" id="Phobius"/>
    </source>
</evidence>
<dbReference type="OrthoDB" id="2971941at2"/>
<name>A0A2P8FTT8_9BACL</name>
<keyword evidence="1" id="KW-1133">Transmembrane helix</keyword>
<dbReference type="AlphaFoldDB" id="A0A2P8FTT8"/>
<proteinExistence type="predicted"/>
<keyword evidence="3" id="KW-1185">Reference proteome</keyword>
<gene>
    <name evidence="2" type="ORF">B0H99_1226</name>
</gene>
<keyword evidence="1" id="KW-0812">Transmembrane</keyword>
<organism evidence="2 3">
    <name type="scientific">Planomicrobium soli</name>
    <dbReference type="NCBI Taxonomy" id="1176648"/>
    <lineage>
        <taxon>Bacteria</taxon>
        <taxon>Bacillati</taxon>
        <taxon>Bacillota</taxon>
        <taxon>Bacilli</taxon>
        <taxon>Bacillales</taxon>
        <taxon>Caryophanaceae</taxon>
        <taxon>Planomicrobium</taxon>
    </lineage>
</organism>
<dbReference type="RefSeq" id="WP_106534843.1">
    <property type="nucleotide sequence ID" value="NZ_PYAT01000022.1"/>
</dbReference>
<evidence type="ECO:0000313" key="3">
    <source>
        <dbReference type="Proteomes" id="UP000242682"/>
    </source>
</evidence>
<dbReference type="Proteomes" id="UP000242682">
    <property type="component" value="Unassembled WGS sequence"/>
</dbReference>
<evidence type="ECO:0000313" key="2">
    <source>
        <dbReference type="EMBL" id="PSL25055.1"/>
    </source>
</evidence>